<accession>A0AAN6EQW5</accession>
<feature type="region of interest" description="Disordered" evidence="1">
    <location>
        <begin position="268"/>
        <end position="293"/>
    </location>
</feature>
<evidence type="ECO:0000256" key="1">
    <source>
        <dbReference type="SAM" id="MobiDB-lite"/>
    </source>
</evidence>
<name>A0AAN6EQW5_EXODE</name>
<comment type="caution">
    <text evidence="2">The sequence shown here is derived from an EMBL/GenBank/DDBJ whole genome shotgun (WGS) entry which is preliminary data.</text>
</comment>
<dbReference type="AlphaFoldDB" id="A0AAN6EQW5"/>
<reference evidence="2" key="1">
    <citation type="submission" date="2023-01" db="EMBL/GenBank/DDBJ databases">
        <title>Exophiala dermititidis isolated from Cystic Fibrosis Patient.</title>
        <authorList>
            <person name="Kurbessoian T."/>
            <person name="Crocker A."/>
            <person name="Murante D."/>
            <person name="Hogan D.A."/>
            <person name="Stajich J.E."/>
        </authorList>
    </citation>
    <scope>NUCLEOTIDE SEQUENCE</scope>
    <source>
        <strain evidence="2">Ex8</strain>
    </source>
</reference>
<dbReference type="EMBL" id="JAJGCB010000017">
    <property type="protein sequence ID" value="KAJ8988661.1"/>
    <property type="molecule type" value="Genomic_DNA"/>
</dbReference>
<evidence type="ECO:0000313" key="3">
    <source>
        <dbReference type="Proteomes" id="UP001161757"/>
    </source>
</evidence>
<feature type="region of interest" description="Disordered" evidence="1">
    <location>
        <begin position="89"/>
        <end position="112"/>
    </location>
</feature>
<sequence>MSLIQETENDVKIWGASHFRRREISDWASNGMKEIIDQVILPENREWYYKVMNERSKRAQQATSRDLNASDKFKLKNTVTSTVPVTRTESTKTRHISSRTFNGGSKHSRASSLEEYLNKPLPPLPPPEFKYMFADADRKDSEPQVKAEQAIARNSSRIASDSSVSSLGLDSSELSQFAFATAGVDISTRATSLCSDRASADEIRLHEASAILSSPEPEPMQYEFNKTHHGDRVKKVILQPKSQKSKAQLRNDQYYATPVAEKRTITAPAAAVKAPNPEPTLQTVSSVPKRSARTSFLTKSTAIDTNNDGSPDYNVNFLSTKKLCVEHHRHSRDVQSMRASSVYSSNSSDSVITKAASESVYSVDSVATADFVPPRPAPTGYPGQFESYESDFLHCRQAGISSPRTTFTFGDPLHPNNQFTHTNFLADPTWPSKNYTKQDLKRFPLRKAALKHADGATIAAARLLSRTDSEENLRREVQRECAAARLEGVAAGQYRYYQGHMTLEEYMAAKVCVCWDACWCSKLCTIYGDILCPCNEWLVLENRD</sequence>
<gene>
    <name evidence="2" type="ORF">HRR80_007291</name>
</gene>
<organism evidence="2 3">
    <name type="scientific">Exophiala dermatitidis</name>
    <name type="common">Black yeast-like fungus</name>
    <name type="synonym">Wangiella dermatitidis</name>
    <dbReference type="NCBI Taxonomy" id="5970"/>
    <lineage>
        <taxon>Eukaryota</taxon>
        <taxon>Fungi</taxon>
        <taxon>Dikarya</taxon>
        <taxon>Ascomycota</taxon>
        <taxon>Pezizomycotina</taxon>
        <taxon>Eurotiomycetes</taxon>
        <taxon>Chaetothyriomycetidae</taxon>
        <taxon>Chaetothyriales</taxon>
        <taxon>Herpotrichiellaceae</taxon>
        <taxon>Exophiala</taxon>
    </lineage>
</organism>
<evidence type="ECO:0000313" key="2">
    <source>
        <dbReference type="EMBL" id="KAJ8988661.1"/>
    </source>
</evidence>
<proteinExistence type="predicted"/>
<feature type="compositionally biased region" description="Polar residues" evidence="1">
    <location>
        <begin position="279"/>
        <end position="293"/>
    </location>
</feature>
<protein>
    <submittedName>
        <fullName evidence="2">Uncharacterized protein</fullName>
    </submittedName>
</protein>
<dbReference type="Proteomes" id="UP001161757">
    <property type="component" value="Unassembled WGS sequence"/>
</dbReference>